<dbReference type="PANTHER" id="PTHR11999:SF70">
    <property type="entry name" value="MIP05841P"/>
    <property type="match status" value="1"/>
</dbReference>
<dbReference type="GO" id="GO:0019752">
    <property type="term" value="P:carboxylic acid metabolic process"/>
    <property type="evidence" value="ECO:0007669"/>
    <property type="project" value="InterPro"/>
</dbReference>
<accession>A0AB36QZW7</accession>
<dbReference type="InterPro" id="IPR015421">
    <property type="entry name" value="PyrdxlP-dep_Trfase_major"/>
</dbReference>
<evidence type="ECO:0000256" key="1">
    <source>
        <dbReference type="ARBA" id="ARBA00001933"/>
    </source>
</evidence>
<dbReference type="Gene3D" id="3.90.1150.10">
    <property type="entry name" value="Aspartate Aminotransferase, domain 1"/>
    <property type="match status" value="1"/>
</dbReference>
<dbReference type="Pfam" id="PF00282">
    <property type="entry name" value="Pyridoxal_deC"/>
    <property type="match status" value="1"/>
</dbReference>
<gene>
    <name evidence="8" type="ORF">CIT25_34350</name>
</gene>
<evidence type="ECO:0000256" key="5">
    <source>
        <dbReference type="ARBA" id="ARBA00023239"/>
    </source>
</evidence>
<comment type="caution">
    <text evidence="8">The sequence shown here is derived from an EMBL/GenBank/DDBJ whole genome shotgun (WGS) entry which is preliminary data.</text>
</comment>
<evidence type="ECO:0000256" key="2">
    <source>
        <dbReference type="ARBA" id="ARBA00009533"/>
    </source>
</evidence>
<evidence type="ECO:0000256" key="4">
    <source>
        <dbReference type="ARBA" id="ARBA00022898"/>
    </source>
</evidence>
<keyword evidence="8" id="KW-0032">Aminotransferase</keyword>
<keyword evidence="8" id="KW-0808">Transferase</keyword>
<evidence type="ECO:0000313" key="9">
    <source>
        <dbReference type="Proteomes" id="UP000216215"/>
    </source>
</evidence>
<dbReference type="SUPFAM" id="SSF53383">
    <property type="entry name" value="PLP-dependent transferases"/>
    <property type="match status" value="1"/>
</dbReference>
<dbReference type="GO" id="GO:0030170">
    <property type="term" value="F:pyridoxal phosphate binding"/>
    <property type="evidence" value="ECO:0007669"/>
    <property type="project" value="InterPro"/>
</dbReference>
<evidence type="ECO:0000256" key="6">
    <source>
        <dbReference type="PIRSR" id="PIRSR602129-50"/>
    </source>
</evidence>
<proteinExistence type="inferred from homology"/>
<dbReference type="Gene3D" id="3.40.640.10">
    <property type="entry name" value="Type I PLP-dependent aspartate aminotransferase-like (Major domain)"/>
    <property type="match status" value="1"/>
</dbReference>
<reference evidence="9" key="1">
    <citation type="submission" date="2017-08" db="EMBL/GenBank/DDBJ databases">
        <title>Mesorhizobium wenxinae sp. nov., a novel rhizobial species isolated from root nodules of chickpea (Cicer arietinum L.).</title>
        <authorList>
            <person name="Zhang J."/>
        </authorList>
    </citation>
    <scope>NUCLEOTIDE SEQUENCE [LARGE SCALE GENOMIC DNA]</scope>
    <source>
        <strain evidence="9">USDA 3392</strain>
    </source>
</reference>
<dbReference type="GO" id="GO:0016831">
    <property type="term" value="F:carboxy-lyase activity"/>
    <property type="evidence" value="ECO:0007669"/>
    <property type="project" value="UniProtKB-KW"/>
</dbReference>
<keyword evidence="4 6" id="KW-0663">Pyridoxal phosphate</keyword>
<dbReference type="Proteomes" id="UP000216215">
    <property type="component" value="Unassembled WGS sequence"/>
</dbReference>
<comment type="cofactor">
    <cofactor evidence="1 6 7">
        <name>pyridoxal 5'-phosphate</name>
        <dbReference type="ChEBI" id="CHEBI:597326"/>
    </cofactor>
</comment>
<dbReference type="PANTHER" id="PTHR11999">
    <property type="entry name" value="GROUP II PYRIDOXAL-5-PHOSPHATE DECARBOXYLASE"/>
    <property type="match status" value="1"/>
</dbReference>
<evidence type="ECO:0000256" key="3">
    <source>
        <dbReference type="ARBA" id="ARBA00022793"/>
    </source>
</evidence>
<dbReference type="GO" id="GO:0008483">
    <property type="term" value="F:transaminase activity"/>
    <property type="evidence" value="ECO:0007669"/>
    <property type="project" value="UniProtKB-KW"/>
</dbReference>
<evidence type="ECO:0000256" key="7">
    <source>
        <dbReference type="RuleBase" id="RU000382"/>
    </source>
</evidence>
<name>A0AB36QZW7_9HYPH</name>
<dbReference type="InterPro" id="IPR010977">
    <property type="entry name" value="Aromatic_deC"/>
</dbReference>
<keyword evidence="3" id="KW-0210">Decarboxylase</keyword>
<dbReference type="AlphaFoldDB" id="A0AB36QZW7"/>
<sequence length="477" mass="50825">MNTALDLAYRAARAWIDGLDERSVAATASLMDLKRSFAGPLPYEGSSAEEVVQALARDAGPGMHGNAGGRFFAWVIGGGLESALAADWLVATWDQNATVYASSPASAVIEETAGEWIKELLDLPRDASFAFTGGCQMAHMTSLAAARAALLRRVGWNVEEDGLIGAPGIRVLTSDQRHVTVDRAVRFLGIGRKAIDQLKTDGDGRVSPAVLDGALSDSSTPTMLVLNAADLNIGACDAFRELISMAHSAGAWVHIDGAFGLFARASRTYRHLLDGVELADSWATDGHKWLNVPFDCGIAIIADREAHRTAMTSSASYVAPTSIARDQSDWNPEYSRRARGVPVYAALKQLGRSGMEALVDRCCAHCANIVEGIGELPGAEILARPTLNQGLLRFARPGASPAENDAFTDETIQKINATGEAFFSGTTWRNHRAMRVSVVNWRTSEQDVKRAIAAATSVLTPEVAAPIGLEVAPLANT</sequence>
<dbReference type="EMBL" id="NPKI01000051">
    <property type="protein sequence ID" value="PAP97692.1"/>
    <property type="molecule type" value="Genomic_DNA"/>
</dbReference>
<dbReference type="InterPro" id="IPR002129">
    <property type="entry name" value="PyrdxlP-dep_de-COase"/>
</dbReference>
<feature type="modified residue" description="N6-(pyridoxal phosphate)lysine" evidence="6">
    <location>
        <position position="288"/>
    </location>
</feature>
<dbReference type="InterPro" id="IPR015422">
    <property type="entry name" value="PyrdxlP-dep_Trfase_small"/>
</dbReference>
<keyword evidence="5 7" id="KW-0456">Lyase</keyword>
<evidence type="ECO:0000313" key="8">
    <source>
        <dbReference type="EMBL" id="PAP97692.1"/>
    </source>
</evidence>
<dbReference type="InterPro" id="IPR015424">
    <property type="entry name" value="PyrdxlP-dep_Trfase"/>
</dbReference>
<organism evidence="8 9">
    <name type="scientific">Mesorhizobium mediterraneum</name>
    <dbReference type="NCBI Taxonomy" id="43617"/>
    <lineage>
        <taxon>Bacteria</taxon>
        <taxon>Pseudomonadati</taxon>
        <taxon>Pseudomonadota</taxon>
        <taxon>Alphaproteobacteria</taxon>
        <taxon>Hyphomicrobiales</taxon>
        <taxon>Phyllobacteriaceae</taxon>
        <taxon>Mesorhizobium</taxon>
    </lineage>
</organism>
<comment type="similarity">
    <text evidence="2 7">Belongs to the group II decarboxylase family.</text>
</comment>
<keyword evidence="9" id="KW-1185">Reference proteome</keyword>
<protein>
    <submittedName>
        <fullName evidence="8">Aspartate aminotransferase family protein</fullName>
    </submittedName>
</protein>